<dbReference type="PROSITE" id="PS50294">
    <property type="entry name" value="WD_REPEATS_REGION"/>
    <property type="match status" value="2"/>
</dbReference>
<dbReference type="Pfam" id="PF24817">
    <property type="entry name" value="WD40_WDHD1_1st"/>
    <property type="match status" value="1"/>
</dbReference>
<name>A0A8H5F7U2_9AGAR</name>
<dbReference type="InterPro" id="IPR048591">
    <property type="entry name" value="WDHD1/CFT4_hel"/>
</dbReference>
<evidence type="ECO:0000256" key="7">
    <source>
        <dbReference type="SAM" id="MobiDB-lite"/>
    </source>
</evidence>
<reference evidence="11 12" key="1">
    <citation type="journal article" date="2020" name="ISME J.">
        <title>Uncovering the hidden diversity of litter-decomposition mechanisms in mushroom-forming fungi.</title>
        <authorList>
            <person name="Floudas D."/>
            <person name="Bentzer J."/>
            <person name="Ahren D."/>
            <person name="Johansson T."/>
            <person name="Persson P."/>
            <person name="Tunlid A."/>
        </authorList>
    </citation>
    <scope>NUCLEOTIDE SEQUENCE [LARGE SCALE GENOMIC DNA]</scope>
    <source>
        <strain evidence="11 12">CBS 175.51</strain>
    </source>
</reference>
<evidence type="ECO:0000256" key="6">
    <source>
        <dbReference type="SAM" id="Coils"/>
    </source>
</evidence>
<feature type="domain" description="WDHD1/CFT4 second beta-propeller" evidence="8">
    <location>
        <begin position="413"/>
        <end position="712"/>
    </location>
</feature>
<dbReference type="Pfam" id="PF20946">
    <property type="entry name" value="Ctf4_C"/>
    <property type="match status" value="1"/>
</dbReference>
<accession>A0A8H5F7U2</accession>
<feature type="repeat" description="WD" evidence="5">
    <location>
        <begin position="7"/>
        <end position="40"/>
    </location>
</feature>
<evidence type="ECO:0000313" key="12">
    <source>
        <dbReference type="Proteomes" id="UP000541558"/>
    </source>
</evidence>
<evidence type="ECO:0000256" key="5">
    <source>
        <dbReference type="PROSITE-ProRule" id="PRU00221"/>
    </source>
</evidence>
<evidence type="ECO:0008006" key="13">
    <source>
        <dbReference type="Google" id="ProtNLM"/>
    </source>
</evidence>
<feature type="compositionally biased region" description="Basic and acidic residues" evidence="7">
    <location>
        <begin position="995"/>
        <end position="1007"/>
    </location>
</feature>
<dbReference type="OrthoDB" id="427368at2759"/>
<keyword evidence="3" id="KW-0677">Repeat</keyword>
<feature type="region of interest" description="Disordered" evidence="7">
    <location>
        <begin position="835"/>
        <end position="1076"/>
    </location>
</feature>
<dbReference type="InterPro" id="IPR001680">
    <property type="entry name" value="WD40_rpt"/>
</dbReference>
<dbReference type="AlphaFoldDB" id="A0A8H5F7U2"/>
<dbReference type="InterPro" id="IPR022100">
    <property type="entry name" value="WDHD1/CFT4_beta-prop_2nd"/>
</dbReference>
<feature type="domain" description="WDHD1 first WD40" evidence="10">
    <location>
        <begin position="10"/>
        <end position="304"/>
    </location>
</feature>
<feature type="compositionally biased region" description="Acidic residues" evidence="7">
    <location>
        <begin position="1062"/>
        <end position="1076"/>
    </location>
</feature>
<dbReference type="InterPro" id="IPR057646">
    <property type="entry name" value="WD40_WDHD1_1st"/>
</dbReference>
<organism evidence="11 12">
    <name type="scientific">Ephemerocybe angulata</name>
    <dbReference type="NCBI Taxonomy" id="980116"/>
    <lineage>
        <taxon>Eukaryota</taxon>
        <taxon>Fungi</taxon>
        <taxon>Dikarya</taxon>
        <taxon>Basidiomycota</taxon>
        <taxon>Agaricomycotina</taxon>
        <taxon>Agaricomycetes</taxon>
        <taxon>Agaricomycetidae</taxon>
        <taxon>Agaricales</taxon>
        <taxon>Agaricineae</taxon>
        <taxon>Psathyrellaceae</taxon>
        <taxon>Ephemerocybe</taxon>
    </lineage>
</organism>
<dbReference type="Gene3D" id="2.130.10.10">
    <property type="entry name" value="YVTN repeat-like/Quinoprotein amine dehydrogenase"/>
    <property type="match status" value="2"/>
</dbReference>
<sequence>MSKIINTRPHGNGNTRLAFSKDGSRVFTGGADSLVRIWDVGQGADNEPDTAAEAEGPITWIEAAEDCWLSSSEDSEVRRYAKDSTSYEAPITSAAGVSVRCIAIDPQARKVAVASDELFVKVVDMEGITTPQKLEGYTSAIRALTWHPSGNLLTTCTQDGKIVIWDVSQSPAKREKVIEGIIPVVKDESSNEFQYDCSAVWHTSGEHFYVASKGHEIVTISRSNWSRVPGTFTDKNAVGAITALTLSPNGVYLLSASKSTVFAWSTQTKRVIASQAGTPGSIITQLAFCPKRNLVAWTDNEGGFTRWAEPISNTFPDPIKPGIGTKASASTTITRKPDTDLFGEDVLGKDDVMDDEANMAALDEDDDMLDIDKDWIVDDMDGALHDNEPVGGAGRSNAGFVKEMVSITKAQPPFQPGSTPFQNKKRYLAYNMLGVIEAIDQDVHQIINVVFFNQSSRSSFHFTDLFKNDLGYLGDCGAVFACPPEVNHPARVLFKPYSSAAQEWTYPLRPSTKVLGIAAGGLAPNSYNTNSTVDLQGYGNVVVATSEHDLTFLTGSGRERRILALPGDFVTMVAAPEWVFVVYRPGSTTIDGSQNLYYIVINFEDFSVRQRDVLPVPKGQTLKWVGLTEEGLPAMYDSTGYLSVLSKVRIPHHAAWVRISDTNLLERRQGKDETYWPVGISDSIFMCLILKGNQEYPGFPRPLIQELSITFPFRNADEREEKLERNLLYTQTLLDGLDDDLTSEAVQTREQALDKELILLIQGACKNGNVPRAIELVKLLHNVPSYTAAGQVADFYKLWVLKEKVEALKELREEEEDRLVVARNKRRRWLKPDKPLRMLASDGGANGGRRFDPLGDTRPPPPVERPSMNRVTRPVVEKTRFTSAAPPTQQQQASSSASTWGDDSLLTDSPPPVEKRKRDDLEEWPMSDSMPPPKTTKGNNPFARKAQEPNRNPFARSVEKQHSLHKSESFFDKVESAESGGNGTLSSKKRVPGFKGKEKAPDKKDAPKQTTLLNMMPKKPKAKPQATAADSQTDVETQATDDVAMSDLTLREDSQAETIPDSWEETQLVEEETQEA</sequence>
<dbReference type="GO" id="GO:0003682">
    <property type="term" value="F:chromatin binding"/>
    <property type="evidence" value="ECO:0007669"/>
    <property type="project" value="TreeGrafter"/>
</dbReference>
<dbReference type="InterPro" id="IPR036322">
    <property type="entry name" value="WD40_repeat_dom_sf"/>
</dbReference>
<dbReference type="GO" id="GO:0006261">
    <property type="term" value="P:DNA-templated DNA replication"/>
    <property type="evidence" value="ECO:0007669"/>
    <property type="project" value="TreeGrafter"/>
</dbReference>
<dbReference type="PANTHER" id="PTHR19932:SF10">
    <property type="entry name" value="WD REPEAT AND HMG-BOX DNA-BINDING PROTEIN 1"/>
    <property type="match status" value="1"/>
</dbReference>
<keyword evidence="4" id="KW-0539">Nucleus</keyword>
<feature type="compositionally biased region" description="Basic and acidic residues" evidence="7">
    <location>
        <begin position="957"/>
        <end position="976"/>
    </location>
</feature>
<evidence type="ECO:0000259" key="8">
    <source>
        <dbReference type="Pfam" id="PF12341"/>
    </source>
</evidence>
<evidence type="ECO:0000259" key="10">
    <source>
        <dbReference type="Pfam" id="PF24817"/>
    </source>
</evidence>
<dbReference type="GO" id="GO:0043596">
    <property type="term" value="C:nuclear replication fork"/>
    <property type="evidence" value="ECO:0007669"/>
    <property type="project" value="TreeGrafter"/>
</dbReference>
<proteinExistence type="predicted"/>
<dbReference type="SUPFAM" id="SSF50978">
    <property type="entry name" value="WD40 repeat-like"/>
    <property type="match status" value="1"/>
</dbReference>
<keyword evidence="12" id="KW-1185">Reference proteome</keyword>
<protein>
    <recommendedName>
        <fullName evidence="13">Minichromosome loss protein Mcl1 middle region domain-containing protein</fullName>
    </recommendedName>
</protein>
<comment type="caution">
    <text evidence="11">The sequence shown here is derived from an EMBL/GenBank/DDBJ whole genome shotgun (WGS) entry which is preliminary data.</text>
</comment>
<evidence type="ECO:0000256" key="4">
    <source>
        <dbReference type="ARBA" id="ARBA00023242"/>
    </source>
</evidence>
<dbReference type="PANTHER" id="PTHR19932">
    <property type="entry name" value="WD REPEAT AND HMG-BOX DNA BINDING PROTEIN"/>
    <property type="match status" value="1"/>
</dbReference>
<dbReference type="InterPro" id="IPR015943">
    <property type="entry name" value="WD40/YVTN_repeat-like_dom_sf"/>
</dbReference>
<evidence type="ECO:0000256" key="1">
    <source>
        <dbReference type="ARBA" id="ARBA00004123"/>
    </source>
</evidence>
<feature type="coiled-coil region" evidence="6">
    <location>
        <begin position="798"/>
        <end position="825"/>
    </location>
</feature>
<dbReference type="PROSITE" id="PS00678">
    <property type="entry name" value="WD_REPEATS_1"/>
    <property type="match status" value="2"/>
</dbReference>
<comment type="subcellular location">
    <subcellularLocation>
        <location evidence="1">Nucleus</location>
    </subcellularLocation>
</comment>
<dbReference type="GO" id="GO:0000278">
    <property type="term" value="P:mitotic cell cycle"/>
    <property type="evidence" value="ECO:0007669"/>
    <property type="project" value="TreeGrafter"/>
</dbReference>
<dbReference type="PROSITE" id="PS50082">
    <property type="entry name" value="WD_REPEATS_2"/>
    <property type="match status" value="2"/>
</dbReference>
<dbReference type="InterPro" id="IPR019775">
    <property type="entry name" value="WD40_repeat_CS"/>
</dbReference>
<dbReference type="SMART" id="SM00320">
    <property type="entry name" value="WD40"/>
    <property type="match status" value="5"/>
</dbReference>
<feature type="domain" description="WDHD1/CFT4 helical bundle" evidence="9">
    <location>
        <begin position="719"/>
        <end position="815"/>
    </location>
</feature>
<evidence type="ECO:0000256" key="3">
    <source>
        <dbReference type="ARBA" id="ARBA00022737"/>
    </source>
</evidence>
<feature type="repeat" description="WD" evidence="5">
    <location>
        <begin position="134"/>
        <end position="175"/>
    </location>
</feature>
<dbReference type="Proteomes" id="UP000541558">
    <property type="component" value="Unassembled WGS sequence"/>
</dbReference>
<dbReference type="Pfam" id="PF12341">
    <property type="entry name" value="Mcl1_mid"/>
    <property type="match status" value="1"/>
</dbReference>
<gene>
    <name evidence="11" type="ORF">D9611_000497</name>
</gene>
<evidence type="ECO:0000259" key="9">
    <source>
        <dbReference type="Pfam" id="PF20946"/>
    </source>
</evidence>
<feature type="compositionally biased region" description="Polar residues" evidence="7">
    <location>
        <begin position="1030"/>
        <end position="1040"/>
    </location>
</feature>
<evidence type="ECO:0000313" key="11">
    <source>
        <dbReference type="EMBL" id="KAF5326398.1"/>
    </source>
</evidence>
<keyword evidence="2 5" id="KW-0853">WD repeat</keyword>
<evidence type="ECO:0000256" key="2">
    <source>
        <dbReference type="ARBA" id="ARBA00022574"/>
    </source>
</evidence>
<dbReference type="EMBL" id="JAACJK010000163">
    <property type="protein sequence ID" value="KAF5326398.1"/>
    <property type="molecule type" value="Genomic_DNA"/>
</dbReference>
<keyword evidence="6" id="KW-0175">Coiled coil</keyword>
<dbReference type="GO" id="GO:0006281">
    <property type="term" value="P:DNA repair"/>
    <property type="evidence" value="ECO:0007669"/>
    <property type="project" value="TreeGrafter"/>
</dbReference>
<feature type="compositionally biased region" description="Low complexity" evidence="7">
    <location>
        <begin position="882"/>
        <end position="899"/>
    </location>
</feature>